<keyword evidence="4" id="KW-0159">Chromosome partition</keyword>
<dbReference type="PROSITE" id="PS51898">
    <property type="entry name" value="TYR_RECOMBINASE"/>
    <property type="match status" value="1"/>
</dbReference>
<dbReference type="PANTHER" id="PTHR30349">
    <property type="entry name" value="PHAGE INTEGRASE-RELATED"/>
    <property type="match status" value="1"/>
</dbReference>
<keyword evidence="2" id="KW-0963">Cytoplasm</keyword>
<dbReference type="InterPro" id="IPR004107">
    <property type="entry name" value="Integrase_SAM-like_N"/>
</dbReference>
<name>A0A3M9NC43_9BACT</name>
<evidence type="ECO:0000256" key="6">
    <source>
        <dbReference type="ARBA" id="ARBA00023125"/>
    </source>
</evidence>
<dbReference type="GO" id="GO:0003677">
    <property type="term" value="F:DNA binding"/>
    <property type="evidence" value="ECO:0007669"/>
    <property type="project" value="UniProtKB-UniRule"/>
</dbReference>
<evidence type="ECO:0000313" key="12">
    <source>
        <dbReference type="EMBL" id="RNI34528.1"/>
    </source>
</evidence>
<dbReference type="Pfam" id="PF00589">
    <property type="entry name" value="Phage_integrase"/>
    <property type="match status" value="1"/>
</dbReference>
<dbReference type="Gene3D" id="1.10.443.10">
    <property type="entry name" value="Intergrase catalytic core"/>
    <property type="match status" value="1"/>
</dbReference>
<evidence type="ECO:0000256" key="8">
    <source>
        <dbReference type="ARBA" id="ARBA00023306"/>
    </source>
</evidence>
<dbReference type="GO" id="GO:0005737">
    <property type="term" value="C:cytoplasm"/>
    <property type="evidence" value="ECO:0007669"/>
    <property type="project" value="UniProtKB-SubCell"/>
</dbReference>
<evidence type="ECO:0000259" key="10">
    <source>
        <dbReference type="PROSITE" id="PS51898"/>
    </source>
</evidence>
<proteinExistence type="predicted"/>
<dbReference type="InterPro" id="IPR050090">
    <property type="entry name" value="Tyrosine_recombinase_XerCD"/>
</dbReference>
<gene>
    <name evidence="12" type="ORF">EFY79_15230</name>
</gene>
<evidence type="ECO:0000256" key="5">
    <source>
        <dbReference type="ARBA" id="ARBA00022908"/>
    </source>
</evidence>
<feature type="domain" description="Core-binding (CB)" evidence="11">
    <location>
        <begin position="3"/>
        <end position="90"/>
    </location>
</feature>
<organism evidence="12 13">
    <name type="scientific">Hanamia caeni</name>
    <dbReference type="NCBI Taxonomy" id="2294116"/>
    <lineage>
        <taxon>Bacteria</taxon>
        <taxon>Pseudomonadati</taxon>
        <taxon>Bacteroidota</taxon>
        <taxon>Chitinophagia</taxon>
        <taxon>Chitinophagales</taxon>
        <taxon>Chitinophagaceae</taxon>
        <taxon>Hanamia</taxon>
    </lineage>
</organism>
<dbReference type="GO" id="GO:0051301">
    <property type="term" value="P:cell division"/>
    <property type="evidence" value="ECO:0007669"/>
    <property type="project" value="UniProtKB-KW"/>
</dbReference>
<keyword evidence="6 9" id="KW-0238">DNA-binding</keyword>
<keyword evidence="8" id="KW-0131">Cell cycle</keyword>
<dbReference type="AlphaFoldDB" id="A0A3M9NC43"/>
<dbReference type="InterPro" id="IPR044068">
    <property type="entry name" value="CB"/>
</dbReference>
<keyword evidence="3" id="KW-0132">Cell division</keyword>
<dbReference type="Proteomes" id="UP000267223">
    <property type="component" value="Unassembled WGS sequence"/>
</dbReference>
<keyword evidence="5" id="KW-0229">DNA integration</keyword>
<evidence type="ECO:0000259" key="11">
    <source>
        <dbReference type="PROSITE" id="PS51900"/>
    </source>
</evidence>
<keyword evidence="7" id="KW-0233">DNA recombination</keyword>
<dbReference type="GO" id="GO:0006310">
    <property type="term" value="P:DNA recombination"/>
    <property type="evidence" value="ECO:0007669"/>
    <property type="project" value="UniProtKB-KW"/>
</dbReference>
<dbReference type="GO" id="GO:0007059">
    <property type="term" value="P:chromosome segregation"/>
    <property type="evidence" value="ECO:0007669"/>
    <property type="project" value="UniProtKB-KW"/>
</dbReference>
<protein>
    <submittedName>
        <fullName evidence="12">Integrase</fullName>
    </submittedName>
</protein>
<evidence type="ECO:0000256" key="3">
    <source>
        <dbReference type="ARBA" id="ARBA00022618"/>
    </source>
</evidence>
<dbReference type="InterPro" id="IPR002104">
    <property type="entry name" value="Integrase_catalytic"/>
</dbReference>
<dbReference type="GO" id="GO:0015074">
    <property type="term" value="P:DNA integration"/>
    <property type="evidence" value="ECO:0007669"/>
    <property type="project" value="UniProtKB-KW"/>
</dbReference>
<comment type="subcellular location">
    <subcellularLocation>
        <location evidence="1">Cytoplasm</location>
    </subcellularLocation>
</comment>
<evidence type="ECO:0000256" key="2">
    <source>
        <dbReference type="ARBA" id="ARBA00022490"/>
    </source>
</evidence>
<dbReference type="SUPFAM" id="SSF56349">
    <property type="entry name" value="DNA breaking-rejoining enzymes"/>
    <property type="match status" value="1"/>
</dbReference>
<dbReference type="PROSITE" id="PS51900">
    <property type="entry name" value="CB"/>
    <property type="match status" value="1"/>
</dbReference>
<dbReference type="EMBL" id="RJJR01000013">
    <property type="protein sequence ID" value="RNI34528.1"/>
    <property type="molecule type" value="Genomic_DNA"/>
</dbReference>
<dbReference type="OrthoDB" id="9801717at2"/>
<accession>A0A3M9NC43</accession>
<feature type="domain" description="Tyr recombinase" evidence="10">
    <location>
        <begin position="111"/>
        <end position="294"/>
    </location>
</feature>
<dbReference type="Gene3D" id="1.10.150.130">
    <property type="match status" value="1"/>
</dbReference>
<keyword evidence="13" id="KW-1185">Reference proteome</keyword>
<dbReference type="InterPro" id="IPR010998">
    <property type="entry name" value="Integrase_recombinase_N"/>
</dbReference>
<evidence type="ECO:0000256" key="4">
    <source>
        <dbReference type="ARBA" id="ARBA00022829"/>
    </source>
</evidence>
<sequence length="300" mass="34534">MPFTENSTLREFLNYLSFQKRYSPNTVISYQNDLSAFFDFVLEEYKISELSEISTSIIRTWLAFLKENKYTSKSINRKISSLKAFFKYQLKLQRISVNPVSTITSLKVSKRLPSFVAEKDISTLLNHDFFTDDFEGKTSYLVFEIFYQCGLRRNELIRLKEKDIDNGCRTIKVLGKGNKERIIPVSKGLIDSIGQYVLAKRQEFPELSSDWLLVNKKGKPLDPKFVYNLVKNNLASVSTADRKSPHVLRHTFATHLTNNGAQINAVKELLGHSSLASTQIYTHNTIEKLKEVYKQAHPKS</sequence>
<evidence type="ECO:0000256" key="9">
    <source>
        <dbReference type="PROSITE-ProRule" id="PRU01248"/>
    </source>
</evidence>
<dbReference type="Pfam" id="PF02899">
    <property type="entry name" value="Phage_int_SAM_1"/>
    <property type="match status" value="1"/>
</dbReference>
<dbReference type="InterPro" id="IPR013762">
    <property type="entry name" value="Integrase-like_cat_sf"/>
</dbReference>
<dbReference type="RefSeq" id="WP_123121587.1">
    <property type="nucleotide sequence ID" value="NZ_RJJR01000013.1"/>
</dbReference>
<evidence type="ECO:0000313" key="13">
    <source>
        <dbReference type="Proteomes" id="UP000267223"/>
    </source>
</evidence>
<dbReference type="InterPro" id="IPR011010">
    <property type="entry name" value="DNA_brk_join_enz"/>
</dbReference>
<dbReference type="PANTHER" id="PTHR30349:SF77">
    <property type="entry name" value="TYROSINE RECOMBINASE XERC"/>
    <property type="match status" value="1"/>
</dbReference>
<reference evidence="12 13" key="1">
    <citation type="submission" date="2018-11" db="EMBL/GenBank/DDBJ databases">
        <title>Draft genome sequence of Ferruginibacter sp. BO-59.</title>
        <authorList>
            <person name="Im W.T."/>
        </authorList>
    </citation>
    <scope>NUCLEOTIDE SEQUENCE [LARGE SCALE GENOMIC DNA]</scope>
    <source>
        <strain evidence="12 13">BO-59</strain>
    </source>
</reference>
<comment type="caution">
    <text evidence="12">The sequence shown here is derived from an EMBL/GenBank/DDBJ whole genome shotgun (WGS) entry which is preliminary data.</text>
</comment>
<evidence type="ECO:0000256" key="1">
    <source>
        <dbReference type="ARBA" id="ARBA00004496"/>
    </source>
</evidence>
<evidence type="ECO:0000256" key="7">
    <source>
        <dbReference type="ARBA" id="ARBA00023172"/>
    </source>
</evidence>